<keyword evidence="3" id="KW-0406">Ion transport</keyword>
<dbReference type="Proteomes" id="UP000199361">
    <property type="component" value="Unassembled WGS sequence"/>
</dbReference>
<dbReference type="RefSeq" id="WP_245774821.1">
    <property type="nucleotide sequence ID" value="NZ_FOHX01000004.1"/>
</dbReference>
<dbReference type="GO" id="GO:0033178">
    <property type="term" value="C:proton-transporting two-sector ATPase complex, catalytic domain"/>
    <property type="evidence" value="ECO:0007669"/>
    <property type="project" value="InterPro"/>
</dbReference>
<evidence type="ECO:0000313" key="4">
    <source>
        <dbReference type="EMBL" id="SET89930.1"/>
    </source>
</evidence>
<accession>A0A1I0I097</accession>
<gene>
    <name evidence="4" type="ORF">SAMN05421811_104605</name>
</gene>
<protein>
    <submittedName>
        <fullName evidence="4">H+-ATPase subunit E/Vma4</fullName>
    </submittedName>
</protein>
<evidence type="ECO:0000313" key="5">
    <source>
        <dbReference type="Proteomes" id="UP000199361"/>
    </source>
</evidence>
<proteinExistence type="inferred from homology"/>
<reference evidence="4 5" key="1">
    <citation type="submission" date="2016-10" db="EMBL/GenBank/DDBJ databases">
        <authorList>
            <person name="de Groot N.N."/>
        </authorList>
    </citation>
    <scope>NUCLEOTIDE SEQUENCE [LARGE SCALE GENOMIC DNA]</scope>
    <source>
        <strain evidence="4 5">CGMCC 4.5598</strain>
    </source>
</reference>
<organism evidence="4 5">
    <name type="scientific">Nonomuraea wenchangensis</name>
    <dbReference type="NCBI Taxonomy" id="568860"/>
    <lineage>
        <taxon>Bacteria</taxon>
        <taxon>Bacillati</taxon>
        <taxon>Actinomycetota</taxon>
        <taxon>Actinomycetes</taxon>
        <taxon>Streptosporangiales</taxon>
        <taxon>Streptosporangiaceae</taxon>
        <taxon>Nonomuraea</taxon>
    </lineage>
</organism>
<evidence type="ECO:0000256" key="3">
    <source>
        <dbReference type="ARBA" id="ARBA00023065"/>
    </source>
</evidence>
<sequence>MRDALAPLAEALSRQAEIDARAIAARAEDEAAELVAAARRDARAVLDGARSEGAAQAAADAVTSRVEAERRARRMELAAQREALDELCARSAAAVGALRDDPCYPRLLDRLGDLARASGGADLVVEVQPDGGLLAKGRGRRVDCTLGWLAVRAVDALGGEVRRLWAP</sequence>
<dbReference type="Pfam" id="PF01991">
    <property type="entry name" value="vATP-synt_E"/>
    <property type="match status" value="1"/>
</dbReference>
<comment type="similarity">
    <text evidence="1">Belongs to the V-ATPase E subunit family.</text>
</comment>
<keyword evidence="5" id="KW-1185">Reference proteome</keyword>
<dbReference type="GO" id="GO:0046961">
    <property type="term" value="F:proton-transporting ATPase activity, rotational mechanism"/>
    <property type="evidence" value="ECO:0007669"/>
    <property type="project" value="InterPro"/>
</dbReference>
<dbReference type="InterPro" id="IPR002842">
    <property type="entry name" value="ATPase_V1_Esu"/>
</dbReference>
<evidence type="ECO:0000256" key="2">
    <source>
        <dbReference type="ARBA" id="ARBA00022448"/>
    </source>
</evidence>
<evidence type="ECO:0000256" key="1">
    <source>
        <dbReference type="ARBA" id="ARBA00005901"/>
    </source>
</evidence>
<dbReference type="AlphaFoldDB" id="A0A1I0I097"/>
<dbReference type="EMBL" id="FOHX01000004">
    <property type="protein sequence ID" value="SET89930.1"/>
    <property type="molecule type" value="Genomic_DNA"/>
</dbReference>
<name>A0A1I0I097_9ACTN</name>
<keyword evidence="2" id="KW-0813">Transport</keyword>
<dbReference type="STRING" id="568860.SAMN05421811_104605"/>